<accession>A0A9P9YGN8</accession>
<evidence type="ECO:0000313" key="3">
    <source>
        <dbReference type="Proteomes" id="UP001059596"/>
    </source>
</evidence>
<feature type="non-terminal residue" evidence="2">
    <location>
        <position position="282"/>
    </location>
</feature>
<dbReference type="Proteomes" id="UP001059596">
    <property type="component" value="Unassembled WGS sequence"/>
</dbReference>
<feature type="compositionally biased region" description="Polar residues" evidence="1">
    <location>
        <begin position="84"/>
        <end position="97"/>
    </location>
</feature>
<feature type="compositionally biased region" description="Polar residues" evidence="1">
    <location>
        <begin position="26"/>
        <end position="57"/>
    </location>
</feature>
<evidence type="ECO:0000256" key="1">
    <source>
        <dbReference type="SAM" id="MobiDB-lite"/>
    </source>
</evidence>
<protein>
    <submittedName>
        <fullName evidence="2">Uncharacterized protein</fullName>
    </submittedName>
</protein>
<comment type="caution">
    <text evidence="2">The sequence shown here is derived from an EMBL/GenBank/DDBJ whole genome shotgun (WGS) entry which is preliminary data.</text>
</comment>
<sequence length="282" mass="31505">PVAATKKRSGPLDDALDTLNNCQAASQASILSSKEPQSSDVLSVRSPTHFASNQSGGNRLRRCSTKDKEKKRERWLLTRKTWSAKTVRPDQTSSPSAQRPILKNKNDKEIMKSSSVTLESELVSRLKLLSKCSIFGQEGIQLELGDVPEILEDKTTAKCVLSEKKTERSLKTCGTQTSFIQLSELKSLAEQYKLAIRNCDDNLQILEELDKQDGSEASRLSGRKSSIDDDISQSVKVMPVQICKSRNHYLTWDNLLLKKYGEVVPKAKTGEIYLKIVCLYPL</sequence>
<proteinExistence type="predicted"/>
<dbReference type="EMBL" id="JAMKOV010000019">
    <property type="protein sequence ID" value="KAI8036448.1"/>
    <property type="molecule type" value="Genomic_DNA"/>
</dbReference>
<reference evidence="2" key="1">
    <citation type="journal article" date="2023" name="Genome Biol. Evol.">
        <title>Long-read-based Genome Assembly of Drosophila gunungcola Reveals Fewer Chemosensory Genes in Flower-breeding Species.</title>
        <authorList>
            <person name="Negi A."/>
            <person name="Liao B.Y."/>
            <person name="Yeh S.D."/>
        </authorList>
    </citation>
    <scope>NUCLEOTIDE SEQUENCE</scope>
    <source>
        <strain evidence="2">Sukarami</strain>
    </source>
</reference>
<keyword evidence="3" id="KW-1185">Reference proteome</keyword>
<feature type="region of interest" description="Disordered" evidence="1">
    <location>
        <begin position="84"/>
        <end position="105"/>
    </location>
</feature>
<evidence type="ECO:0000313" key="2">
    <source>
        <dbReference type="EMBL" id="KAI8036448.1"/>
    </source>
</evidence>
<dbReference type="AlphaFoldDB" id="A0A9P9YGN8"/>
<name>A0A9P9YGN8_9MUSC</name>
<gene>
    <name evidence="2" type="ORF">M5D96_010754</name>
</gene>
<feature type="region of interest" description="Disordered" evidence="1">
    <location>
        <begin position="26"/>
        <end position="71"/>
    </location>
</feature>
<organism evidence="2 3">
    <name type="scientific">Drosophila gunungcola</name>
    <name type="common">fruit fly</name>
    <dbReference type="NCBI Taxonomy" id="103775"/>
    <lineage>
        <taxon>Eukaryota</taxon>
        <taxon>Metazoa</taxon>
        <taxon>Ecdysozoa</taxon>
        <taxon>Arthropoda</taxon>
        <taxon>Hexapoda</taxon>
        <taxon>Insecta</taxon>
        <taxon>Pterygota</taxon>
        <taxon>Neoptera</taxon>
        <taxon>Endopterygota</taxon>
        <taxon>Diptera</taxon>
        <taxon>Brachycera</taxon>
        <taxon>Muscomorpha</taxon>
        <taxon>Ephydroidea</taxon>
        <taxon>Drosophilidae</taxon>
        <taxon>Drosophila</taxon>
        <taxon>Sophophora</taxon>
    </lineage>
</organism>